<evidence type="ECO:0000256" key="1">
    <source>
        <dbReference type="SAM" id="MobiDB-lite"/>
    </source>
</evidence>
<feature type="region of interest" description="Disordered" evidence="1">
    <location>
        <begin position="161"/>
        <end position="226"/>
    </location>
</feature>
<gene>
    <name evidence="2" type="ORF">DFH08DRAFT_824188</name>
</gene>
<sequence>MTRSWGRKLGEVKTSEGRTLVPRRHVNNRNLNGTIFSVKNILVEGCPFRLGPKHNKGLLVEVQHTTKSSESQFKSVKNWGNQLYMYCERYMGHKWRYCHAGDKEVWLGAPKRRAVVPFVGGEQWQQGVWCVLVEAREGTEAGILEAGPCSAGRGDRCRVQDGDARWTSTNGQERARIRQGENEVVTSGAAEAAQDLRESEEVNNENSSCDSVLETPPRRRSSENTRAGWVIAHIDCSGKKEQHQHAEGGGGRK</sequence>
<proteinExistence type="predicted"/>
<accession>A0AAD6Z4G2</accession>
<comment type="caution">
    <text evidence="2">The sequence shown here is derived from an EMBL/GenBank/DDBJ whole genome shotgun (WGS) entry which is preliminary data.</text>
</comment>
<keyword evidence="3" id="KW-1185">Reference proteome</keyword>
<dbReference type="EMBL" id="JARIHO010000088">
    <property type="protein sequence ID" value="KAJ7307660.1"/>
    <property type="molecule type" value="Genomic_DNA"/>
</dbReference>
<organism evidence="2 3">
    <name type="scientific">Mycena albidolilacea</name>
    <dbReference type="NCBI Taxonomy" id="1033008"/>
    <lineage>
        <taxon>Eukaryota</taxon>
        <taxon>Fungi</taxon>
        <taxon>Dikarya</taxon>
        <taxon>Basidiomycota</taxon>
        <taxon>Agaricomycotina</taxon>
        <taxon>Agaricomycetes</taxon>
        <taxon>Agaricomycetidae</taxon>
        <taxon>Agaricales</taxon>
        <taxon>Marasmiineae</taxon>
        <taxon>Mycenaceae</taxon>
        <taxon>Mycena</taxon>
    </lineage>
</organism>
<dbReference type="Proteomes" id="UP001218218">
    <property type="component" value="Unassembled WGS sequence"/>
</dbReference>
<dbReference type="AlphaFoldDB" id="A0AAD6Z4G2"/>
<evidence type="ECO:0000313" key="2">
    <source>
        <dbReference type="EMBL" id="KAJ7307660.1"/>
    </source>
</evidence>
<protein>
    <submittedName>
        <fullName evidence="2">Uncharacterized protein</fullName>
    </submittedName>
</protein>
<name>A0AAD6Z4G2_9AGAR</name>
<reference evidence="2" key="1">
    <citation type="submission" date="2023-03" db="EMBL/GenBank/DDBJ databases">
        <title>Massive genome expansion in bonnet fungi (Mycena s.s.) driven by repeated elements and novel gene families across ecological guilds.</title>
        <authorList>
            <consortium name="Lawrence Berkeley National Laboratory"/>
            <person name="Harder C.B."/>
            <person name="Miyauchi S."/>
            <person name="Viragh M."/>
            <person name="Kuo A."/>
            <person name="Thoen E."/>
            <person name="Andreopoulos B."/>
            <person name="Lu D."/>
            <person name="Skrede I."/>
            <person name="Drula E."/>
            <person name="Henrissat B."/>
            <person name="Morin E."/>
            <person name="Kohler A."/>
            <person name="Barry K."/>
            <person name="LaButti K."/>
            <person name="Morin E."/>
            <person name="Salamov A."/>
            <person name="Lipzen A."/>
            <person name="Mereny Z."/>
            <person name="Hegedus B."/>
            <person name="Baldrian P."/>
            <person name="Stursova M."/>
            <person name="Weitz H."/>
            <person name="Taylor A."/>
            <person name="Grigoriev I.V."/>
            <person name="Nagy L.G."/>
            <person name="Martin F."/>
            <person name="Kauserud H."/>
        </authorList>
    </citation>
    <scope>NUCLEOTIDE SEQUENCE</scope>
    <source>
        <strain evidence="2">CBHHK002</strain>
    </source>
</reference>
<evidence type="ECO:0000313" key="3">
    <source>
        <dbReference type="Proteomes" id="UP001218218"/>
    </source>
</evidence>